<dbReference type="InterPro" id="IPR013857">
    <property type="entry name" value="NADH-UbQ_OxRdtase-assoc_prot30"/>
</dbReference>
<dbReference type="PANTHER" id="PTHR13194">
    <property type="entry name" value="COMPLEX I INTERMEDIATE-ASSOCIATED PROTEIN 30"/>
    <property type="match status" value="1"/>
</dbReference>
<dbReference type="EMBL" id="JAUKUA010000006">
    <property type="protein sequence ID" value="KAK0708316.1"/>
    <property type="molecule type" value="Genomic_DNA"/>
</dbReference>
<dbReference type="Pfam" id="PF08547">
    <property type="entry name" value="CIA30"/>
    <property type="match status" value="1"/>
</dbReference>
<dbReference type="InterPro" id="IPR039131">
    <property type="entry name" value="NDUFAF1"/>
</dbReference>
<protein>
    <submittedName>
        <fullName evidence="4">Complex I intermediate-associated protein 30-domain-containing protein</fullName>
    </submittedName>
</protein>
<feature type="domain" description="NADH:ubiquinone oxidoreductase intermediate-associated protein 30" evidence="3">
    <location>
        <begin position="22"/>
        <end position="189"/>
    </location>
</feature>
<accession>A0AA40A2X9</accession>
<dbReference type="PANTHER" id="PTHR13194:SF19">
    <property type="entry name" value="NAD(P)-BINDING ROSSMANN-FOLD SUPERFAMILY PROTEIN"/>
    <property type="match status" value="1"/>
</dbReference>
<evidence type="ECO:0000259" key="3">
    <source>
        <dbReference type="Pfam" id="PF08547"/>
    </source>
</evidence>
<feature type="region of interest" description="Disordered" evidence="2">
    <location>
        <begin position="209"/>
        <end position="233"/>
    </location>
</feature>
<keyword evidence="5" id="KW-1185">Reference proteome</keyword>
<dbReference type="Proteomes" id="UP001172102">
    <property type="component" value="Unassembled WGS sequence"/>
</dbReference>
<dbReference type="SUPFAM" id="SSF49785">
    <property type="entry name" value="Galactose-binding domain-like"/>
    <property type="match status" value="1"/>
</dbReference>
<comment type="similarity">
    <text evidence="1">Belongs to the CIA30 family.</text>
</comment>
<dbReference type="InterPro" id="IPR008979">
    <property type="entry name" value="Galactose-bd-like_sf"/>
</dbReference>
<organism evidence="4 5">
    <name type="scientific">Lasiosphaeris hirsuta</name>
    <dbReference type="NCBI Taxonomy" id="260670"/>
    <lineage>
        <taxon>Eukaryota</taxon>
        <taxon>Fungi</taxon>
        <taxon>Dikarya</taxon>
        <taxon>Ascomycota</taxon>
        <taxon>Pezizomycotina</taxon>
        <taxon>Sordariomycetes</taxon>
        <taxon>Sordariomycetidae</taxon>
        <taxon>Sordariales</taxon>
        <taxon>Lasiosphaeriaceae</taxon>
        <taxon>Lasiosphaeris</taxon>
    </lineage>
</organism>
<evidence type="ECO:0000313" key="5">
    <source>
        <dbReference type="Proteomes" id="UP001172102"/>
    </source>
</evidence>
<dbReference type="GO" id="GO:0010257">
    <property type="term" value="P:NADH dehydrogenase complex assembly"/>
    <property type="evidence" value="ECO:0007669"/>
    <property type="project" value="TreeGrafter"/>
</dbReference>
<dbReference type="AlphaFoldDB" id="A0AA40A2X9"/>
<evidence type="ECO:0000313" key="4">
    <source>
        <dbReference type="EMBL" id="KAK0708316.1"/>
    </source>
</evidence>
<evidence type="ECO:0000256" key="2">
    <source>
        <dbReference type="SAM" id="MobiDB-lite"/>
    </source>
</evidence>
<sequence>MAAADDRTLELFGGPETPWNDLRWTDSDDRVRGGKSFSLFIGEGEPIRFVTFSGYLDTAALAGPDGATAAFASHRTIDSYSAPDLSGYDALVLDVPRSDGKKYTLVLKDLVGTKRPDGRETSTLSWEHDFHCPGHRGSGRVVLHFSDFQPFYRGKRMPEAGELDRGNIRRITIMMRSFFGEQEGDFALALLSITAYRYQPKSITGLTGLSSEGGVLAEEGGQPEARDKQTGFLASLAPRWLRKRRQKQSS</sequence>
<proteinExistence type="inferred from homology"/>
<name>A0AA40A2X9_9PEZI</name>
<gene>
    <name evidence="4" type="ORF">B0H67DRAFT_648395</name>
</gene>
<evidence type="ECO:0000256" key="1">
    <source>
        <dbReference type="ARBA" id="ARBA00007884"/>
    </source>
</evidence>
<comment type="caution">
    <text evidence="4">The sequence shown here is derived from an EMBL/GenBank/DDBJ whole genome shotgun (WGS) entry which is preliminary data.</text>
</comment>
<reference evidence="4" key="1">
    <citation type="submission" date="2023-06" db="EMBL/GenBank/DDBJ databases">
        <title>Genome-scale phylogeny and comparative genomics of the fungal order Sordariales.</title>
        <authorList>
            <consortium name="Lawrence Berkeley National Laboratory"/>
            <person name="Hensen N."/>
            <person name="Bonometti L."/>
            <person name="Westerberg I."/>
            <person name="Brannstrom I.O."/>
            <person name="Guillou S."/>
            <person name="Cros-Aarteil S."/>
            <person name="Calhoun S."/>
            <person name="Haridas S."/>
            <person name="Kuo A."/>
            <person name="Mondo S."/>
            <person name="Pangilinan J."/>
            <person name="Riley R."/>
            <person name="Labutti K."/>
            <person name="Andreopoulos B."/>
            <person name="Lipzen A."/>
            <person name="Chen C."/>
            <person name="Yanf M."/>
            <person name="Daum C."/>
            <person name="Ng V."/>
            <person name="Clum A."/>
            <person name="Steindorff A."/>
            <person name="Ohm R."/>
            <person name="Martin F."/>
            <person name="Silar P."/>
            <person name="Natvig D."/>
            <person name="Lalanne C."/>
            <person name="Gautier V."/>
            <person name="Ament-Velasquez S.L."/>
            <person name="Kruys A."/>
            <person name="Hutchinson M.I."/>
            <person name="Powell A.J."/>
            <person name="Barry K."/>
            <person name="Miller A.N."/>
            <person name="Grigoriev I.V."/>
            <person name="Debuchy R."/>
            <person name="Gladieux P."/>
            <person name="Thoren M.H."/>
            <person name="Johannesson H."/>
        </authorList>
    </citation>
    <scope>NUCLEOTIDE SEQUENCE</scope>
    <source>
        <strain evidence="4">SMH4607-1</strain>
    </source>
</reference>
<dbReference type="GO" id="GO:0051082">
    <property type="term" value="F:unfolded protein binding"/>
    <property type="evidence" value="ECO:0007669"/>
    <property type="project" value="TreeGrafter"/>
</dbReference>